<evidence type="ECO:0000313" key="14">
    <source>
        <dbReference type="Proteomes" id="UP000691718"/>
    </source>
</evidence>
<dbReference type="FunFam" id="3.30.160.60:FF:000145">
    <property type="entry name" value="Zinc finger protein 574"/>
    <property type="match status" value="1"/>
</dbReference>
<feature type="domain" description="C2H2-type" evidence="12">
    <location>
        <begin position="335"/>
        <end position="362"/>
    </location>
</feature>
<keyword evidence="7" id="KW-0805">Transcription regulation</keyword>
<feature type="domain" description="C2H2-type" evidence="12">
    <location>
        <begin position="363"/>
        <end position="390"/>
    </location>
</feature>
<evidence type="ECO:0000256" key="5">
    <source>
        <dbReference type="ARBA" id="ARBA00022771"/>
    </source>
</evidence>
<evidence type="ECO:0000256" key="11">
    <source>
        <dbReference type="PROSITE-ProRule" id="PRU00042"/>
    </source>
</evidence>
<dbReference type="AlphaFoldDB" id="A0A8S3X6M1"/>
<evidence type="ECO:0000256" key="6">
    <source>
        <dbReference type="ARBA" id="ARBA00022833"/>
    </source>
</evidence>
<keyword evidence="6" id="KW-0862">Zinc</keyword>
<dbReference type="GO" id="GO:0005634">
    <property type="term" value="C:nucleus"/>
    <property type="evidence" value="ECO:0007669"/>
    <property type="project" value="UniProtKB-SubCell"/>
</dbReference>
<accession>A0A8S3X6M1</accession>
<keyword evidence="10" id="KW-0539">Nucleus</keyword>
<feature type="domain" description="C2H2-type" evidence="12">
    <location>
        <begin position="278"/>
        <end position="305"/>
    </location>
</feature>
<evidence type="ECO:0000256" key="7">
    <source>
        <dbReference type="ARBA" id="ARBA00023015"/>
    </source>
</evidence>
<dbReference type="FunFam" id="3.30.160.60:FF:000765">
    <property type="entry name" value="Zinc finger 45-like"/>
    <property type="match status" value="1"/>
</dbReference>
<keyword evidence="14" id="KW-1185">Reference proteome</keyword>
<feature type="domain" description="C2H2-type" evidence="12">
    <location>
        <begin position="419"/>
        <end position="447"/>
    </location>
</feature>
<dbReference type="GO" id="GO:0000978">
    <property type="term" value="F:RNA polymerase II cis-regulatory region sequence-specific DNA binding"/>
    <property type="evidence" value="ECO:0007669"/>
    <property type="project" value="TreeGrafter"/>
</dbReference>
<gene>
    <name evidence="13" type="ORF">PAPOLLO_LOCUS14591</name>
</gene>
<feature type="domain" description="C2H2-type" evidence="12">
    <location>
        <begin position="391"/>
        <end position="418"/>
    </location>
</feature>
<dbReference type="InterPro" id="IPR013087">
    <property type="entry name" value="Znf_C2H2_type"/>
</dbReference>
<evidence type="ECO:0000256" key="2">
    <source>
        <dbReference type="ARBA" id="ARBA00006991"/>
    </source>
</evidence>
<evidence type="ECO:0000256" key="4">
    <source>
        <dbReference type="ARBA" id="ARBA00022737"/>
    </source>
</evidence>
<keyword evidence="4" id="KW-0677">Repeat</keyword>
<dbReference type="EMBL" id="CAJQZP010000978">
    <property type="protein sequence ID" value="CAG5005558.1"/>
    <property type="molecule type" value="Genomic_DNA"/>
</dbReference>
<dbReference type="GO" id="GO:0008270">
    <property type="term" value="F:zinc ion binding"/>
    <property type="evidence" value="ECO:0007669"/>
    <property type="project" value="UniProtKB-KW"/>
</dbReference>
<dbReference type="PANTHER" id="PTHR24393:SF15">
    <property type="entry name" value="IP01243P-RELATED"/>
    <property type="match status" value="1"/>
</dbReference>
<dbReference type="OrthoDB" id="3437960at2759"/>
<evidence type="ECO:0000256" key="8">
    <source>
        <dbReference type="ARBA" id="ARBA00023125"/>
    </source>
</evidence>
<proteinExistence type="inferred from homology"/>
<dbReference type="SMART" id="SM00355">
    <property type="entry name" value="ZnF_C2H2"/>
    <property type="match status" value="10"/>
</dbReference>
<evidence type="ECO:0000256" key="3">
    <source>
        <dbReference type="ARBA" id="ARBA00022723"/>
    </source>
</evidence>
<name>A0A8S3X6M1_PARAO</name>
<keyword evidence="9" id="KW-0804">Transcription</keyword>
<protein>
    <submittedName>
        <fullName evidence="13">(apollo) hypothetical protein</fullName>
    </submittedName>
</protein>
<dbReference type="PROSITE" id="PS00028">
    <property type="entry name" value="ZINC_FINGER_C2H2_1"/>
    <property type="match status" value="8"/>
</dbReference>
<dbReference type="GO" id="GO:0001228">
    <property type="term" value="F:DNA-binding transcription activator activity, RNA polymerase II-specific"/>
    <property type="evidence" value="ECO:0007669"/>
    <property type="project" value="TreeGrafter"/>
</dbReference>
<evidence type="ECO:0000313" key="13">
    <source>
        <dbReference type="EMBL" id="CAG5005558.1"/>
    </source>
</evidence>
<sequence>MTNVQSDEAKSCKIIEKLSRLNIIYADFTNPDNDLPKTICFSCIENLNKAFEFVVGVDRAQSVLTNIVNNEIKTEHCSSEDYQQNDIVDSKSDSSIDIKEELVSQSYDCSYQSVDSENCKNVCTSNVNNNELSSDILPLKYIKSTWSDYLWTCAYCETQFATVEELKVHSMQYHQCCNAFRCKDCKIRTLHLNKFVMHIKWHRKYLKLLCYICNKEFMFQHQLHSHIKKVHGPKTEHFCLGCNAEFQHLDDLNKHTHTFYKDRRVRNIPDSLKSVNSLTCIICKKTFKSIGTLNTHLLIHTERKRENTCEKCGKCFYSKQALASHMLIHDNVRPYQCEICKWSFKTSKQLKSHVGSHNAERPHTCDQCGRSFRLLRQLNSHKIIHTDILPYVCSYCNKKFRFKSILNQHIRQHTGVKPYSCDKCRRDFANWPNYNKHMKRRHGLDMAKKKHTPEGVFPINPSTGEIIKHLETNEMLEWKNKILQNKGKGRPISLCSVNTDTTASVNIEKNDIKRE</sequence>
<evidence type="ECO:0000256" key="1">
    <source>
        <dbReference type="ARBA" id="ARBA00004123"/>
    </source>
</evidence>
<dbReference type="Pfam" id="PF00096">
    <property type="entry name" value="zf-C2H2"/>
    <property type="match status" value="5"/>
</dbReference>
<comment type="subcellular location">
    <subcellularLocation>
        <location evidence="1">Nucleus</location>
    </subcellularLocation>
</comment>
<dbReference type="Proteomes" id="UP000691718">
    <property type="component" value="Unassembled WGS sequence"/>
</dbReference>
<reference evidence="13" key="1">
    <citation type="submission" date="2021-04" db="EMBL/GenBank/DDBJ databases">
        <authorList>
            <person name="Tunstrom K."/>
        </authorList>
    </citation>
    <scope>NUCLEOTIDE SEQUENCE</scope>
</reference>
<comment type="caution">
    <text evidence="13">The sequence shown here is derived from an EMBL/GenBank/DDBJ whole genome shotgun (WGS) entry which is preliminary data.</text>
</comment>
<feature type="domain" description="C2H2-type" evidence="12">
    <location>
        <begin position="208"/>
        <end position="236"/>
    </location>
</feature>
<keyword evidence="5 11" id="KW-0863">Zinc-finger</keyword>
<keyword evidence="8" id="KW-0238">DNA-binding</keyword>
<comment type="similarity">
    <text evidence="2">Belongs to the krueppel C2H2-type zinc-finger protein family.</text>
</comment>
<evidence type="ECO:0000259" key="12">
    <source>
        <dbReference type="PROSITE" id="PS50157"/>
    </source>
</evidence>
<dbReference type="Pfam" id="PF12874">
    <property type="entry name" value="zf-met"/>
    <property type="match status" value="1"/>
</dbReference>
<evidence type="ECO:0000256" key="10">
    <source>
        <dbReference type="ARBA" id="ARBA00023242"/>
    </source>
</evidence>
<dbReference type="PANTHER" id="PTHR24393">
    <property type="entry name" value="ZINC FINGER PROTEIN"/>
    <property type="match status" value="1"/>
</dbReference>
<evidence type="ECO:0000256" key="9">
    <source>
        <dbReference type="ARBA" id="ARBA00023163"/>
    </source>
</evidence>
<organism evidence="13 14">
    <name type="scientific">Parnassius apollo</name>
    <name type="common">Apollo butterfly</name>
    <name type="synonym">Papilio apollo</name>
    <dbReference type="NCBI Taxonomy" id="110799"/>
    <lineage>
        <taxon>Eukaryota</taxon>
        <taxon>Metazoa</taxon>
        <taxon>Ecdysozoa</taxon>
        <taxon>Arthropoda</taxon>
        <taxon>Hexapoda</taxon>
        <taxon>Insecta</taxon>
        <taxon>Pterygota</taxon>
        <taxon>Neoptera</taxon>
        <taxon>Endopterygota</taxon>
        <taxon>Lepidoptera</taxon>
        <taxon>Glossata</taxon>
        <taxon>Ditrysia</taxon>
        <taxon>Papilionoidea</taxon>
        <taxon>Papilionidae</taxon>
        <taxon>Parnassiinae</taxon>
        <taxon>Parnassini</taxon>
        <taxon>Parnassius</taxon>
        <taxon>Parnassius</taxon>
    </lineage>
</organism>
<dbReference type="PROSITE" id="PS50157">
    <property type="entry name" value="ZINC_FINGER_C2H2_2"/>
    <property type="match status" value="7"/>
</dbReference>
<keyword evidence="3" id="KW-0479">Metal-binding</keyword>
<feature type="domain" description="C2H2-type" evidence="12">
    <location>
        <begin position="307"/>
        <end position="334"/>
    </location>
</feature>